<feature type="transmembrane region" description="Helical" evidence="1">
    <location>
        <begin position="97"/>
        <end position="121"/>
    </location>
</feature>
<keyword evidence="1" id="KW-0472">Membrane</keyword>
<evidence type="ECO:0000313" key="4">
    <source>
        <dbReference type="Proteomes" id="UP000326831"/>
    </source>
</evidence>
<dbReference type="OrthoDB" id="3416461at2"/>
<feature type="transmembrane region" description="Helical" evidence="1">
    <location>
        <begin position="54"/>
        <end position="76"/>
    </location>
</feature>
<accession>A0A5P2UW55</accession>
<evidence type="ECO:0000313" key="3">
    <source>
        <dbReference type="EMBL" id="QEU81764.1"/>
    </source>
</evidence>
<dbReference type="AlphaFoldDB" id="A0A5P2UW55"/>
<dbReference type="Proteomes" id="UP000634660">
    <property type="component" value="Unassembled WGS sequence"/>
</dbReference>
<protein>
    <submittedName>
        <fullName evidence="3">Uncharacterized protein</fullName>
    </submittedName>
</protein>
<sequence length="463" mass="47850">MNLRILRIELRRSVALWAGAAVLVLSLAFLHLVSGPWWKGTALWTAQWTSMALWTRYLLIFLGPLAVGLGALQGLRDHRSKVSELLTSTPRPARHRAAALAGTTAFALVSAFGLLVLVGAVQVLAGDVPYTHLGWLPVSLVAALALAAGAVLGMGVARALPSVLTPPALAVAAFLLTSFLRQNQTSEGALPTSAVPNRLSLLAPGVASVRDTLLTLSPAVHLGQTLWLLGMAATGLALLAAATPRARLLALCPLLAAGAAALLLLPAHPRDTYVVDRAAAAQVCDGPVCVTAARGARLAGLAQPGREALRLLRGALGDQAPGGLHETTVPRALAGTPERSQAFVILDFDDAVIGDARGEGLTRAVVGQGIAPTCAPRSDTESGRVNEAAAQSIGAAWVLGDTPRPLDGTMHGAKEQGDEIRPVWAEFTALPRPEQQLRIRAMHAAALSCSGDPLAALAGGAVR</sequence>
<feature type="transmembrane region" description="Helical" evidence="1">
    <location>
        <begin position="159"/>
        <end position="180"/>
    </location>
</feature>
<keyword evidence="1" id="KW-0812">Transmembrane</keyword>
<keyword evidence="1" id="KW-1133">Transmembrane helix</keyword>
<evidence type="ECO:0000256" key="1">
    <source>
        <dbReference type="SAM" id="Phobius"/>
    </source>
</evidence>
<gene>
    <name evidence="3" type="ORF">CP968_28855</name>
    <name evidence="2" type="ORF">GCM10010371_61300</name>
</gene>
<feature type="transmembrane region" description="Helical" evidence="1">
    <location>
        <begin position="133"/>
        <end position="152"/>
    </location>
</feature>
<feature type="transmembrane region" description="Helical" evidence="1">
    <location>
        <begin position="219"/>
        <end position="241"/>
    </location>
</feature>
<reference evidence="2" key="3">
    <citation type="submission" date="2020-09" db="EMBL/GenBank/DDBJ databases">
        <authorList>
            <person name="Sun Q."/>
            <person name="Ohkuma M."/>
        </authorList>
    </citation>
    <scope>NUCLEOTIDE SEQUENCE</scope>
    <source>
        <strain evidence="2">JCM 4834</strain>
    </source>
</reference>
<keyword evidence="4" id="KW-1185">Reference proteome</keyword>
<dbReference type="EMBL" id="BMVX01000034">
    <property type="protein sequence ID" value="GGZ93241.1"/>
    <property type="molecule type" value="Genomic_DNA"/>
</dbReference>
<organism evidence="3 4">
    <name type="scientific">Streptomyces subrutilus</name>
    <dbReference type="NCBI Taxonomy" id="36818"/>
    <lineage>
        <taxon>Bacteria</taxon>
        <taxon>Bacillati</taxon>
        <taxon>Actinomycetota</taxon>
        <taxon>Actinomycetes</taxon>
        <taxon>Kitasatosporales</taxon>
        <taxon>Streptomycetaceae</taxon>
        <taxon>Streptomyces</taxon>
    </lineage>
</organism>
<dbReference type="EMBL" id="CP023701">
    <property type="protein sequence ID" value="QEU81764.1"/>
    <property type="molecule type" value="Genomic_DNA"/>
</dbReference>
<evidence type="ECO:0000313" key="2">
    <source>
        <dbReference type="EMBL" id="GGZ93241.1"/>
    </source>
</evidence>
<feature type="transmembrane region" description="Helical" evidence="1">
    <location>
        <begin position="14"/>
        <end position="34"/>
    </location>
</feature>
<feature type="transmembrane region" description="Helical" evidence="1">
    <location>
        <begin position="248"/>
        <end position="267"/>
    </location>
</feature>
<reference evidence="3 4" key="2">
    <citation type="submission" date="2017-09" db="EMBL/GenBank/DDBJ databases">
        <authorList>
            <person name="Lee N."/>
            <person name="Cho B.-K."/>
        </authorList>
    </citation>
    <scope>NUCLEOTIDE SEQUENCE [LARGE SCALE GENOMIC DNA]</scope>
    <source>
        <strain evidence="3 4">ATCC 27467</strain>
    </source>
</reference>
<name>A0A5P2UW55_9ACTN</name>
<proteinExistence type="predicted"/>
<reference evidence="2" key="1">
    <citation type="journal article" date="2014" name="Int. J. Syst. Evol. Microbiol.">
        <title>Complete genome sequence of Corynebacterium casei LMG S-19264T (=DSM 44701T), isolated from a smear-ripened cheese.</title>
        <authorList>
            <consortium name="US DOE Joint Genome Institute (JGI-PGF)"/>
            <person name="Walter F."/>
            <person name="Albersmeier A."/>
            <person name="Kalinowski J."/>
            <person name="Ruckert C."/>
        </authorList>
    </citation>
    <scope>NUCLEOTIDE SEQUENCE</scope>
    <source>
        <strain evidence="2">JCM 4834</strain>
    </source>
</reference>
<dbReference type="KEGG" id="ssub:CP968_28855"/>
<dbReference type="RefSeq" id="WP_150520763.1">
    <property type="nucleotide sequence ID" value="NZ_BMVX01000034.1"/>
</dbReference>
<dbReference type="Proteomes" id="UP000326831">
    <property type="component" value="Chromosome"/>
</dbReference>